<comment type="caution">
    <text evidence="1">The sequence shown here is derived from an EMBL/GenBank/DDBJ whole genome shotgun (WGS) entry which is preliminary data.</text>
</comment>
<reference evidence="1" key="1">
    <citation type="submission" date="2024-02" db="EMBL/GenBank/DDBJ databases">
        <title>Metagenome Assembled Genome of Zalaria obscura JY119.</title>
        <authorList>
            <person name="Vighnesh L."/>
            <person name="Jagadeeshwari U."/>
            <person name="Venkata Ramana C."/>
            <person name="Sasikala C."/>
        </authorList>
    </citation>
    <scope>NUCLEOTIDE SEQUENCE</scope>
    <source>
        <strain evidence="1">JY119</strain>
    </source>
</reference>
<dbReference type="Proteomes" id="UP001320706">
    <property type="component" value="Unassembled WGS sequence"/>
</dbReference>
<protein>
    <submittedName>
        <fullName evidence="1">Uncharacterized protein</fullName>
    </submittedName>
</protein>
<gene>
    <name evidence="1" type="ORF">M8818_003637</name>
</gene>
<name>A0ACC3SFV3_9PEZI</name>
<keyword evidence="2" id="KW-1185">Reference proteome</keyword>
<sequence>MAFSMHLAELFGGIADKLRVRGQTEEQIQRAALGSTRAQGSVGSFGGTEVDSLGTRRGPPILLAHR</sequence>
<proteinExistence type="predicted"/>
<accession>A0ACC3SFV3</accession>
<evidence type="ECO:0000313" key="1">
    <source>
        <dbReference type="EMBL" id="KAK8210149.1"/>
    </source>
</evidence>
<dbReference type="EMBL" id="JAMKPW020000016">
    <property type="protein sequence ID" value="KAK8210149.1"/>
    <property type="molecule type" value="Genomic_DNA"/>
</dbReference>
<evidence type="ECO:0000313" key="2">
    <source>
        <dbReference type="Proteomes" id="UP001320706"/>
    </source>
</evidence>
<organism evidence="1 2">
    <name type="scientific">Zalaria obscura</name>
    <dbReference type="NCBI Taxonomy" id="2024903"/>
    <lineage>
        <taxon>Eukaryota</taxon>
        <taxon>Fungi</taxon>
        <taxon>Dikarya</taxon>
        <taxon>Ascomycota</taxon>
        <taxon>Pezizomycotina</taxon>
        <taxon>Dothideomycetes</taxon>
        <taxon>Dothideomycetidae</taxon>
        <taxon>Dothideales</taxon>
        <taxon>Zalariaceae</taxon>
        <taxon>Zalaria</taxon>
    </lineage>
</organism>